<evidence type="ECO:0000313" key="3">
    <source>
        <dbReference type="Proteomes" id="UP001278766"/>
    </source>
</evidence>
<reference evidence="2" key="2">
    <citation type="submission" date="2023-06" db="EMBL/GenBank/DDBJ databases">
        <authorList>
            <consortium name="Lawrence Berkeley National Laboratory"/>
            <person name="Haridas S."/>
            <person name="Hensen N."/>
            <person name="Bonometti L."/>
            <person name="Westerberg I."/>
            <person name="Brannstrom I.O."/>
            <person name="Guillou S."/>
            <person name="Cros-Aarteil S."/>
            <person name="Calhoun S."/>
            <person name="Kuo A."/>
            <person name="Mondo S."/>
            <person name="Pangilinan J."/>
            <person name="Riley R."/>
            <person name="Labutti K."/>
            <person name="Andreopoulos B."/>
            <person name="Lipzen A."/>
            <person name="Chen C."/>
            <person name="Yanf M."/>
            <person name="Daum C."/>
            <person name="Ng V."/>
            <person name="Clum A."/>
            <person name="Steindorff A."/>
            <person name="Ohm R."/>
            <person name="Martin F."/>
            <person name="Silar P."/>
            <person name="Natvig D."/>
            <person name="Lalanne C."/>
            <person name="Gautier V."/>
            <person name="Ament-Velasquez S.L."/>
            <person name="Kruys A."/>
            <person name="Hutchinson M.I."/>
            <person name="Powell A.J."/>
            <person name="Barry K."/>
            <person name="Miller A.N."/>
            <person name="Grigoriev I.V."/>
            <person name="Debuchy R."/>
            <person name="Gladieux P."/>
            <person name="Thoren M.H."/>
            <person name="Johannesson H."/>
        </authorList>
    </citation>
    <scope>NUCLEOTIDE SEQUENCE</scope>
    <source>
        <strain evidence="2">CBS 168.71</strain>
    </source>
</reference>
<gene>
    <name evidence="2" type="ORF">B0H64DRAFT_397227</name>
</gene>
<dbReference type="AlphaFoldDB" id="A0AAE0HGZ7"/>
<evidence type="ECO:0000313" key="2">
    <source>
        <dbReference type="EMBL" id="KAK3296052.1"/>
    </source>
</evidence>
<reference evidence="2" key="1">
    <citation type="journal article" date="2023" name="Mol. Phylogenet. Evol.">
        <title>Genome-scale phylogeny and comparative genomics of the fungal order Sordariales.</title>
        <authorList>
            <person name="Hensen N."/>
            <person name="Bonometti L."/>
            <person name="Westerberg I."/>
            <person name="Brannstrom I.O."/>
            <person name="Guillou S."/>
            <person name="Cros-Aarteil S."/>
            <person name="Calhoun S."/>
            <person name="Haridas S."/>
            <person name="Kuo A."/>
            <person name="Mondo S."/>
            <person name="Pangilinan J."/>
            <person name="Riley R."/>
            <person name="LaButti K."/>
            <person name="Andreopoulos B."/>
            <person name="Lipzen A."/>
            <person name="Chen C."/>
            <person name="Yan M."/>
            <person name="Daum C."/>
            <person name="Ng V."/>
            <person name="Clum A."/>
            <person name="Steindorff A."/>
            <person name="Ohm R.A."/>
            <person name="Martin F."/>
            <person name="Silar P."/>
            <person name="Natvig D.O."/>
            <person name="Lalanne C."/>
            <person name="Gautier V."/>
            <person name="Ament-Velasquez S.L."/>
            <person name="Kruys A."/>
            <person name="Hutchinson M.I."/>
            <person name="Powell A.J."/>
            <person name="Barry K."/>
            <person name="Miller A.N."/>
            <person name="Grigoriev I.V."/>
            <person name="Debuchy R."/>
            <person name="Gladieux P."/>
            <person name="Hiltunen Thoren M."/>
            <person name="Johannesson H."/>
        </authorList>
    </citation>
    <scope>NUCLEOTIDE SEQUENCE</scope>
    <source>
        <strain evidence="2">CBS 168.71</strain>
    </source>
</reference>
<dbReference type="EMBL" id="JAUEPN010000004">
    <property type="protein sequence ID" value="KAK3296052.1"/>
    <property type="molecule type" value="Genomic_DNA"/>
</dbReference>
<evidence type="ECO:0000256" key="1">
    <source>
        <dbReference type="SAM" id="MobiDB-lite"/>
    </source>
</evidence>
<accession>A0AAE0HGZ7</accession>
<dbReference type="GeneID" id="87840809"/>
<organism evidence="2 3">
    <name type="scientific">Chaetomium fimeti</name>
    <dbReference type="NCBI Taxonomy" id="1854472"/>
    <lineage>
        <taxon>Eukaryota</taxon>
        <taxon>Fungi</taxon>
        <taxon>Dikarya</taxon>
        <taxon>Ascomycota</taxon>
        <taxon>Pezizomycotina</taxon>
        <taxon>Sordariomycetes</taxon>
        <taxon>Sordariomycetidae</taxon>
        <taxon>Sordariales</taxon>
        <taxon>Chaetomiaceae</taxon>
        <taxon>Chaetomium</taxon>
    </lineage>
</organism>
<name>A0AAE0HGZ7_9PEZI</name>
<comment type="caution">
    <text evidence="2">The sequence shown here is derived from an EMBL/GenBank/DDBJ whole genome shotgun (WGS) entry which is preliminary data.</text>
</comment>
<dbReference type="RefSeq" id="XP_062659566.1">
    <property type="nucleotide sequence ID" value="XM_062803861.1"/>
</dbReference>
<sequence length="196" mass="20805">MGWVGGGGGIGNIGGGGGSSGGGKGGMGLEERVVLLDGVVTGLWGVGEAKGRFERVVRGFEGWVGGVERVLEGRRRGDGKGDEAADGEELFIPTPSAAWREEHAALVRRLDEWRRNLRDLGEAPPAEEGEEPSSLSRILAGCRALVHGMLAELELMEQMEREAVADEMAWVKEMNRKGSGGTEEGTPRAGAIWRVL</sequence>
<dbReference type="Proteomes" id="UP001278766">
    <property type="component" value="Unassembled WGS sequence"/>
</dbReference>
<protein>
    <submittedName>
        <fullName evidence="2">Uncharacterized protein</fullName>
    </submittedName>
</protein>
<keyword evidence="3" id="KW-1185">Reference proteome</keyword>
<proteinExistence type="predicted"/>
<feature type="region of interest" description="Disordered" evidence="1">
    <location>
        <begin position="1"/>
        <end position="24"/>
    </location>
</feature>